<feature type="transmembrane region" description="Helical" evidence="5">
    <location>
        <begin position="143"/>
        <end position="164"/>
    </location>
</feature>
<feature type="transmembrane region" description="Helical" evidence="5">
    <location>
        <begin position="249"/>
        <end position="265"/>
    </location>
</feature>
<evidence type="ECO:0000256" key="2">
    <source>
        <dbReference type="ARBA" id="ARBA00022692"/>
    </source>
</evidence>
<feature type="transmembrane region" description="Helical" evidence="5">
    <location>
        <begin position="386"/>
        <end position="404"/>
    </location>
</feature>
<protein>
    <submittedName>
        <fullName evidence="7">O-antigen ligase domain-containing protein</fullName>
    </submittedName>
</protein>
<keyword evidence="4 5" id="KW-0472">Membrane</keyword>
<accession>A0A4R8WE84</accession>
<organism evidence="7 8">
    <name type="scientific">Cryobacterium adonitolivorans</name>
    <dbReference type="NCBI Taxonomy" id="1259189"/>
    <lineage>
        <taxon>Bacteria</taxon>
        <taxon>Bacillati</taxon>
        <taxon>Actinomycetota</taxon>
        <taxon>Actinomycetes</taxon>
        <taxon>Micrococcales</taxon>
        <taxon>Microbacteriaceae</taxon>
        <taxon>Cryobacterium</taxon>
    </lineage>
</organism>
<dbReference type="Proteomes" id="UP000297907">
    <property type="component" value="Unassembled WGS sequence"/>
</dbReference>
<dbReference type="GO" id="GO:0016020">
    <property type="term" value="C:membrane"/>
    <property type="evidence" value="ECO:0007669"/>
    <property type="project" value="UniProtKB-SubCell"/>
</dbReference>
<evidence type="ECO:0000256" key="4">
    <source>
        <dbReference type="ARBA" id="ARBA00023136"/>
    </source>
</evidence>
<evidence type="ECO:0000256" key="3">
    <source>
        <dbReference type="ARBA" id="ARBA00022989"/>
    </source>
</evidence>
<feature type="transmembrane region" description="Helical" evidence="5">
    <location>
        <begin position="228"/>
        <end position="243"/>
    </location>
</feature>
<feature type="domain" description="O-antigen ligase-related" evidence="6">
    <location>
        <begin position="234"/>
        <end position="360"/>
    </location>
</feature>
<reference evidence="7 8" key="1">
    <citation type="submission" date="2019-03" db="EMBL/GenBank/DDBJ databases">
        <title>Genomics of glacier-inhabiting Cryobacterium strains.</title>
        <authorList>
            <person name="Liu Q."/>
            <person name="Xin Y.-H."/>
        </authorList>
    </citation>
    <scope>NUCLEOTIDE SEQUENCE [LARGE SCALE GENOMIC DNA]</scope>
    <source>
        <strain evidence="7 8">RHLS22-1</strain>
    </source>
</reference>
<dbReference type="Pfam" id="PF04932">
    <property type="entry name" value="Wzy_C"/>
    <property type="match status" value="1"/>
</dbReference>
<dbReference type="GO" id="GO:0016874">
    <property type="term" value="F:ligase activity"/>
    <property type="evidence" value="ECO:0007669"/>
    <property type="project" value="UniProtKB-KW"/>
</dbReference>
<feature type="transmembrane region" description="Helical" evidence="5">
    <location>
        <begin position="272"/>
        <end position="291"/>
    </location>
</feature>
<dbReference type="AlphaFoldDB" id="A0A4R8WE84"/>
<evidence type="ECO:0000256" key="1">
    <source>
        <dbReference type="ARBA" id="ARBA00004141"/>
    </source>
</evidence>
<keyword evidence="8" id="KW-1185">Reference proteome</keyword>
<sequence>MSSLRARTELRRRATLQAAPDAVTMLTLYLIVLYGIPSTLRISTLGSMGSIGILVGLGTLIWWAWYRVQLRIPLDEARNNPARIGVFVLGGALLLSYLAAMTRAIPSSEISPADTGMLRAAALIGVALLALDGPPSMERFMVFIHRFAIAGGLIAALGLVQFITEQSLVDQIPLPGFVASADYSSLVLRGGLTRPAGTSVHPLEYAVILSMALPVTVVCALHARRGRVALWVTAGLIVLALMLSSSRSAYVGLAASVIPLVFGLGRVARRWIIVGGVVLGGFVYVVAPRALTNLRYLFVAGADDPSVQSRTSSYSVIETLFPHFPLTGRGFGTFLPAYRIFDNEYLVLLMEIGIVGLVAVIGLLVAAIVGVLRARTRSQDTFTRDVGVALIASLAAGAALLALFDALSFPQAAGTLFLVIGLCGAYRRLLTPGISLPDRTPARGPQGTQNI</sequence>
<evidence type="ECO:0000259" key="6">
    <source>
        <dbReference type="Pfam" id="PF04932"/>
    </source>
</evidence>
<dbReference type="InterPro" id="IPR051533">
    <property type="entry name" value="WaaL-like"/>
</dbReference>
<evidence type="ECO:0000313" key="8">
    <source>
        <dbReference type="Proteomes" id="UP000297907"/>
    </source>
</evidence>
<comment type="caution">
    <text evidence="7">The sequence shown here is derived from an EMBL/GenBank/DDBJ whole genome shotgun (WGS) entry which is preliminary data.</text>
</comment>
<dbReference type="InterPro" id="IPR007016">
    <property type="entry name" value="O-antigen_ligase-rel_domated"/>
</dbReference>
<dbReference type="EMBL" id="SOFL01000001">
    <property type="protein sequence ID" value="TFC07183.1"/>
    <property type="molecule type" value="Genomic_DNA"/>
</dbReference>
<feature type="transmembrane region" description="Helical" evidence="5">
    <location>
        <begin position="111"/>
        <end position="131"/>
    </location>
</feature>
<evidence type="ECO:0000313" key="7">
    <source>
        <dbReference type="EMBL" id="TFC07183.1"/>
    </source>
</evidence>
<feature type="transmembrane region" description="Helical" evidence="5">
    <location>
        <begin position="410"/>
        <end position="429"/>
    </location>
</feature>
<keyword evidence="3 5" id="KW-1133">Transmembrane helix</keyword>
<feature type="transmembrane region" description="Helical" evidence="5">
    <location>
        <begin position="42"/>
        <end position="65"/>
    </location>
</feature>
<gene>
    <name evidence="7" type="ORF">E3O42_00095</name>
</gene>
<name>A0A4R8WE84_9MICO</name>
<dbReference type="PANTHER" id="PTHR37422">
    <property type="entry name" value="TEICHURONIC ACID BIOSYNTHESIS PROTEIN TUAE"/>
    <property type="match status" value="1"/>
</dbReference>
<feature type="transmembrane region" description="Helical" evidence="5">
    <location>
        <begin position="203"/>
        <end position="221"/>
    </location>
</feature>
<dbReference type="PANTHER" id="PTHR37422:SF13">
    <property type="entry name" value="LIPOPOLYSACCHARIDE BIOSYNTHESIS PROTEIN PA4999-RELATED"/>
    <property type="match status" value="1"/>
</dbReference>
<keyword evidence="7" id="KW-0436">Ligase</keyword>
<proteinExistence type="predicted"/>
<dbReference type="RefSeq" id="WP_134451920.1">
    <property type="nucleotide sequence ID" value="NZ_SOFL01000001.1"/>
</dbReference>
<comment type="subcellular location">
    <subcellularLocation>
        <location evidence="1">Membrane</location>
        <topology evidence="1">Multi-pass membrane protein</topology>
    </subcellularLocation>
</comment>
<evidence type="ECO:0000256" key="5">
    <source>
        <dbReference type="SAM" id="Phobius"/>
    </source>
</evidence>
<dbReference type="OrthoDB" id="5243524at2"/>
<feature type="transmembrane region" description="Helical" evidence="5">
    <location>
        <begin position="14"/>
        <end position="36"/>
    </location>
</feature>
<feature type="transmembrane region" description="Helical" evidence="5">
    <location>
        <begin position="86"/>
        <end position="105"/>
    </location>
</feature>
<feature type="transmembrane region" description="Helical" evidence="5">
    <location>
        <begin position="345"/>
        <end position="374"/>
    </location>
</feature>
<keyword evidence="2 5" id="KW-0812">Transmembrane</keyword>